<evidence type="ECO:0000313" key="1">
    <source>
        <dbReference type="EMBL" id="KAJ7757534.1"/>
    </source>
</evidence>
<proteinExistence type="predicted"/>
<evidence type="ECO:0000313" key="2">
    <source>
        <dbReference type="Proteomes" id="UP001215598"/>
    </source>
</evidence>
<gene>
    <name evidence="1" type="ORF">B0H16DRAFT_1536965</name>
</gene>
<name>A0AAD7J5Q3_9AGAR</name>
<comment type="caution">
    <text evidence="1">The sequence shown here is derived from an EMBL/GenBank/DDBJ whole genome shotgun (WGS) entry which is preliminary data.</text>
</comment>
<keyword evidence="2" id="KW-1185">Reference proteome</keyword>
<dbReference type="Proteomes" id="UP001215598">
    <property type="component" value="Unassembled WGS sequence"/>
</dbReference>
<sequence length="164" mass="18899">MDAPLEGVNMLLESLGPQLQTVEFGNYIRFLTAPNYLKTWLQGCPSVRELNYYIFTTAPLDLDLETTYPSIVSIGIHMMVLSLACQMVLGQVQDEWEHLEQHFHVFTSGMFPHLRRVRIFGTLKRVFLDRRFPGLYERFSSQGCTLEIVDKCGLVSVYHSNYSL</sequence>
<organism evidence="1 2">
    <name type="scientific">Mycena metata</name>
    <dbReference type="NCBI Taxonomy" id="1033252"/>
    <lineage>
        <taxon>Eukaryota</taxon>
        <taxon>Fungi</taxon>
        <taxon>Dikarya</taxon>
        <taxon>Basidiomycota</taxon>
        <taxon>Agaricomycotina</taxon>
        <taxon>Agaricomycetes</taxon>
        <taxon>Agaricomycetidae</taxon>
        <taxon>Agaricales</taxon>
        <taxon>Marasmiineae</taxon>
        <taxon>Mycenaceae</taxon>
        <taxon>Mycena</taxon>
    </lineage>
</organism>
<dbReference type="AlphaFoldDB" id="A0AAD7J5Q3"/>
<accession>A0AAD7J5Q3</accession>
<reference evidence="1" key="1">
    <citation type="submission" date="2023-03" db="EMBL/GenBank/DDBJ databases">
        <title>Massive genome expansion in bonnet fungi (Mycena s.s.) driven by repeated elements and novel gene families across ecological guilds.</title>
        <authorList>
            <consortium name="Lawrence Berkeley National Laboratory"/>
            <person name="Harder C.B."/>
            <person name="Miyauchi S."/>
            <person name="Viragh M."/>
            <person name="Kuo A."/>
            <person name="Thoen E."/>
            <person name="Andreopoulos B."/>
            <person name="Lu D."/>
            <person name="Skrede I."/>
            <person name="Drula E."/>
            <person name="Henrissat B."/>
            <person name="Morin E."/>
            <person name="Kohler A."/>
            <person name="Barry K."/>
            <person name="LaButti K."/>
            <person name="Morin E."/>
            <person name="Salamov A."/>
            <person name="Lipzen A."/>
            <person name="Mereny Z."/>
            <person name="Hegedus B."/>
            <person name="Baldrian P."/>
            <person name="Stursova M."/>
            <person name="Weitz H."/>
            <person name="Taylor A."/>
            <person name="Grigoriev I.V."/>
            <person name="Nagy L.G."/>
            <person name="Martin F."/>
            <person name="Kauserud H."/>
        </authorList>
    </citation>
    <scope>NUCLEOTIDE SEQUENCE</scope>
    <source>
        <strain evidence="1">CBHHK182m</strain>
    </source>
</reference>
<dbReference type="EMBL" id="JARKIB010000044">
    <property type="protein sequence ID" value="KAJ7757534.1"/>
    <property type="molecule type" value="Genomic_DNA"/>
</dbReference>
<protein>
    <submittedName>
        <fullName evidence="1">Uncharacterized protein</fullName>
    </submittedName>
</protein>